<gene>
    <name evidence="1" type="ORF">SAMN02745217_04626</name>
</gene>
<sequence length="133" mass="15106">MKRKAIKCPYCGAQAFLRPSSAVYGINARPGESLYVCSRYPACDSYVGAHRKSLLPMGSLANGDLRNKRIQAHKAFDRLWQNGIMEKWQAYQWMQAKFGLSSEQAHIAKFSEYMCDQLIHVCDQALENNRLAS</sequence>
<dbReference type="STRING" id="1121345.SAMN02745217_04626"/>
<dbReference type="AlphaFoldDB" id="A0A1M7YNJ5"/>
<organism evidence="1 2">
    <name type="scientific">Anaerocolumna xylanovorans DSM 12503</name>
    <dbReference type="NCBI Taxonomy" id="1121345"/>
    <lineage>
        <taxon>Bacteria</taxon>
        <taxon>Bacillati</taxon>
        <taxon>Bacillota</taxon>
        <taxon>Clostridia</taxon>
        <taxon>Lachnospirales</taxon>
        <taxon>Lachnospiraceae</taxon>
        <taxon>Anaerocolumna</taxon>
    </lineage>
</organism>
<dbReference type="InterPro" id="IPR021686">
    <property type="entry name" value="DUF3268"/>
</dbReference>
<dbReference type="Pfam" id="PF11672">
    <property type="entry name" value="DUF3268"/>
    <property type="match status" value="1"/>
</dbReference>
<keyword evidence="2" id="KW-1185">Reference proteome</keyword>
<dbReference type="EMBL" id="FRFD01000018">
    <property type="protein sequence ID" value="SHO54171.1"/>
    <property type="molecule type" value="Genomic_DNA"/>
</dbReference>
<proteinExistence type="predicted"/>
<accession>A0A1M7YNJ5</accession>
<dbReference type="RefSeq" id="WP_242952446.1">
    <property type="nucleotide sequence ID" value="NZ_FRFD01000018.1"/>
</dbReference>
<dbReference type="Proteomes" id="UP000184612">
    <property type="component" value="Unassembled WGS sequence"/>
</dbReference>
<reference evidence="1 2" key="1">
    <citation type="submission" date="2016-12" db="EMBL/GenBank/DDBJ databases">
        <authorList>
            <person name="Song W.-J."/>
            <person name="Kurnit D.M."/>
        </authorList>
    </citation>
    <scope>NUCLEOTIDE SEQUENCE [LARGE SCALE GENOMIC DNA]</scope>
    <source>
        <strain evidence="1 2">DSM 12503</strain>
    </source>
</reference>
<evidence type="ECO:0000313" key="2">
    <source>
        <dbReference type="Proteomes" id="UP000184612"/>
    </source>
</evidence>
<evidence type="ECO:0000313" key="1">
    <source>
        <dbReference type="EMBL" id="SHO54171.1"/>
    </source>
</evidence>
<name>A0A1M7YNJ5_9FIRM</name>
<protein>
    <submittedName>
        <fullName evidence="1">Uncharacterized protein</fullName>
    </submittedName>
</protein>